<dbReference type="AlphaFoldDB" id="A0A9Q3F059"/>
<keyword evidence="4" id="KW-0255">Endonuclease</keyword>
<reference evidence="8" key="1">
    <citation type="submission" date="2021-03" db="EMBL/GenBank/DDBJ databases">
        <title>Draft genome sequence of rust myrtle Austropuccinia psidii MF-1, a brazilian biotype.</title>
        <authorList>
            <person name="Quecine M.C."/>
            <person name="Pachon D.M.R."/>
            <person name="Bonatelli M.L."/>
            <person name="Correr F.H."/>
            <person name="Franceschini L.M."/>
            <person name="Leite T.F."/>
            <person name="Margarido G.R.A."/>
            <person name="Almeida C.A."/>
            <person name="Ferrarezi J.A."/>
            <person name="Labate C.A."/>
        </authorList>
    </citation>
    <scope>NUCLEOTIDE SEQUENCE</scope>
    <source>
        <strain evidence="8">MF-1</strain>
    </source>
</reference>
<evidence type="ECO:0000313" key="8">
    <source>
        <dbReference type="EMBL" id="MBW0532530.1"/>
    </source>
</evidence>
<gene>
    <name evidence="8" type="ORF">O181_072245</name>
</gene>
<sequence>MLILPDFELPFKLYIDAACSDGSGAALHQGQIVDGEPREGVTCYLSRKLKDSEARYGATQKECLCLVLALEKLHYFLEGAVFEIYKNCTALKSSLNMNTTNRHKLRWQVAIQ</sequence>
<dbReference type="Pfam" id="PF17917">
    <property type="entry name" value="RT_RNaseH"/>
    <property type="match status" value="1"/>
</dbReference>
<dbReference type="SUPFAM" id="SSF56672">
    <property type="entry name" value="DNA/RNA polymerases"/>
    <property type="match status" value="1"/>
</dbReference>
<dbReference type="GO" id="GO:0003964">
    <property type="term" value="F:RNA-directed DNA polymerase activity"/>
    <property type="evidence" value="ECO:0007669"/>
    <property type="project" value="UniProtKB-KW"/>
</dbReference>
<dbReference type="Proteomes" id="UP000765509">
    <property type="component" value="Unassembled WGS sequence"/>
</dbReference>
<dbReference type="InterPro" id="IPR043502">
    <property type="entry name" value="DNA/RNA_pol_sf"/>
</dbReference>
<feature type="domain" description="Reverse transcriptase RNase H-like" evidence="7">
    <location>
        <begin position="6"/>
        <end position="112"/>
    </location>
</feature>
<organism evidence="8 9">
    <name type="scientific">Austropuccinia psidii MF-1</name>
    <dbReference type="NCBI Taxonomy" id="1389203"/>
    <lineage>
        <taxon>Eukaryota</taxon>
        <taxon>Fungi</taxon>
        <taxon>Dikarya</taxon>
        <taxon>Basidiomycota</taxon>
        <taxon>Pucciniomycotina</taxon>
        <taxon>Pucciniomycetes</taxon>
        <taxon>Pucciniales</taxon>
        <taxon>Sphaerophragmiaceae</taxon>
        <taxon>Austropuccinia</taxon>
    </lineage>
</organism>
<keyword evidence="5" id="KW-0378">Hydrolase</keyword>
<proteinExistence type="predicted"/>
<protein>
    <recommendedName>
        <fullName evidence="7">Reverse transcriptase RNase H-like domain-containing protein</fullName>
    </recommendedName>
</protein>
<dbReference type="InterPro" id="IPR041373">
    <property type="entry name" value="RT_RNaseH"/>
</dbReference>
<accession>A0A9Q3F059</accession>
<dbReference type="EMBL" id="AVOT02037809">
    <property type="protein sequence ID" value="MBW0532530.1"/>
    <property type="molecule type" value="Genomic_DNA"/>
</dbReference>
<keyword evidence="9" id="KW-1185">Reference proteome</keyword>
<evidence type="ECO:0000256" key="5">
    <source>
        <dbReference type="ARBA" id="ARBA00022801"/>
    </source>
</evidence>
<dbReference type="GO" id="GO:0016787">
    <property type="term" value="F:hydrolase activity"/>
    <property type="evidence" value="ECO:0007669"/>
    <property type="project" value="UniProtKB-KW"/>
</dbReference>
<keyword evidence="1" id="KW-0808">Transferase</keyword>
<dbReference type="PANTHER" id="PTHR34072">
    <property type="entry name" value="ENZYMATIC POLYPROTEIN-RELATED"/>
    <property type="match status" value="1"/>
</dbReference>
<keyword evidence="3" id="KW-0540">Nuclease</keyword>
<evidence type="ECO:0000256" key="4">
    <source>
        <dbReference type="ARBA" id="ARBA00022759"/>
    </source>
</evidence>
<keyword evidence="6" id="KW-0695">RNA-directed DNA polymerase</keyword>
<evidence type="ECO:0000313" key="9">
    <source>
        <dbReference type="Proteomes" id="UP000765509"/>
    </source>
</evidence>
<keyword evidence="2" id="KW-0548">Nucleotidyltransferase</keyword>
<evidence type="ECO:0000259" key="7">
    <source>
        <dbReference type="Pfam" id="PF17917"/>
    </source>
</evidence>
<evidence type="ECO:0000256" key="6">
    <source>
        <dbReference type="ARBA" id="ARBA00022918"/>
    </source>
</evidence>
<evidence type="ECO:0000256" key="3">
    <source>
        <dbReference type="ARBA" id="ARBA00022722"/>
    </source>
</evidence>
<comment type="caution">
    <text evidence="8">The sequence shown here is derived from an EMBL/GenBank/DDBJ whole genome shotgun (WGS) entry which is preliminary data.</text>
</comment>
<name>A0A9Q3F059_9BASI</name>
<dbReference type="GO" id="GO:0004519">
    <property type="term" value="F:endonuclease activity"/>
    <property type="evidence" value="ECO:0007669"/>
    <property type="project" value="UniProtKB-KW"/>
</dbReference>
<evidence type="ECO:0000256" key="1">
    <source>
        <dbReference type="ARBA" id="ARBA00022679"/>
    </source>
</evidence>
<evidence type="ECO:0000256" key="2">
    <source>
        <dbReference type="ARBA" id="ARBA00022695"/>
    </source>
</evidence>